<name>A0A117KBR5_9FLAO</name>
<feature type="transmembrane region" description="Helical" evidence="5">
    <location>
        <begin position="75"/>
        <end position="97"/>
    </location>
</feature>
<feature type="transmembrane region" description="Helical" evidence="5">
    <location>
        <begin position="12"/>
        <end position="30"/>
    </location>
</feature>
<dbReference type="GO" id="GO:0030416">
    <property type="term" value="P:methylamine metabolic process"/>
    <property type="evidence" value="ECO:0007669"/>
    <property type="project" value="InterPro"/>
</dbReference>
<dbReference type="InterPro" id="IPR009908">
    <property type="entry name" value="Methylamine_util_MauE"/>
</dbReference>
<dbReference type="GO" id="GO:0016020">
    <property type="term" value="C:membrane"/>
    <property type="evidence" value="ECO:0007669"/>
    <property type="project" value="UniProtKB-SubCell"/>
</dbReference>
<organism evidence="7 8">
    <name type="scientific">Chryseobacterium aquaticum subsp. greenlandense</name>
    <dbReference type="NCBI Taxonomy" id="345663"/>
    <lineage>
        <taxon>Bacteria</taxon>
        <taxon>Pseudomonadati</taxon>
        <taxon>Bacteroidota</taxon>
        <taxon>Flavobacteriia</taxon>
        <taxon>Flavobacteriales</taxon>
        <taxon>Weeksellaceae</taxon>
        <taxon>Chryseobacterium group</taxon>
        <taxon>Chryseobacterium</taxon>
    </lineage>
</organism>
<dbReference type="RefSeq" id="WP_059136242.1">
    <property type="nucleotide sequence ID" value="NZ_LMAI01000004.1"/>
</dbReference>
<feature type="domain" description="Methylamine utilisation protein MauE" evidence="6">
    <location>
        <begin position="7"/>
        <end position="132"/>
    </location>
</feature>
<evidence type="ECO:0000259" key="6">
    <source>
        <dbReference type="Pfam" id="PF07291"/>
    </source>
</evidence>
<evidence type="ECO:0000256" key="1">
    <source>
        <dbReference type="ARBA" id="ARBA00004141"/>
    </source>
</evidence>
<comment type="subcellular location">
    <subcellularLocation>
        <location evidence="1">Membrane</location>
        <topology evidence="1">Multi-pass membrane protein</topology>
    </subcellularLocation>
</comment>
<evidence type="ECO:0000256" key="2">
    <source>
        <dbReference type="ARBA" id="ARBA00022692"/>
    </source>
</evidence>
<reference evidence="7 8" key="1">
    <citation type="submission" date="2015-10" db="EMBL/GenBank/DDBJ databases">
        <title>Genome sequence of Chryseobacterium greenlandense.</title>
        <authorList>
            <person name="Newman J."/>
            <person name="Fischer K."/>
            <person name="Miller J."/>
        </authorList>
    </citation>
    <scope>NUCLEOTIDE SEQUENCE [LARGE SCALE GENOMIC DNA]</scope>
    <source>
        <strain evidence="7 8">UMB34</strain>
    </source>
</reference>
<evidence type="ECO:0000313" key="8">
    <source>
        <dbReference type="Proteomes" id="UP000054388"/>
    </source>
</evidence>
<evidence type="ECO:0000313" key="7">
    <source>
        <dbReference type="EMBL" id="KUJ56236.1"/>
    </source>
</evidence>
<dbReference type="EMBL" id="LMAI01000004">
    <property type="protein sequence ID" value="KUJ56236.1"/>
    <property type="molecule type" value="Genomic_DNA"/>
</dbReference>
<feature type="transmembrane region" description="Helical" evidence="5">
    <location>
        <begin position="117"/>
        <end position="134"/>
    </location>
</feature>
<protein>
    <submittedName>
        <fullName evidence="7">Tellurium resistance protein TerC</fullName>
    </submittedName>
</protein>
<feature type="transmembrane region" description="Helical" evidence="5">
    <location>
        <begin position="146"/>
        <end position="165"/>
    </location>
</feature>
<dbReference type="AlphaFoldDB" id="A0A117KBR5"/>
<dbReference type="Proteomes" id="UP000054388">
    <property type="component" value="Unassembled WGS sequence"/>
</dbReference>
<evidence type="ECO:0000256" key="4">
    <source>
        <dbReference type="ARBA" id="ARBA00023136"/>
    </source>
</evidence>
<feature type="transmembrane region" description="Helical" evidence="5">
    <location>
        <begin position="50"/>
        <end position="68"/>
    </location>
</feature>
<keyword evidence="3 5" id="KW-1133">Transmembrane helix</keyword>
<keyword evidence="4 5" id="KW-0472">Membrane</keyword>
<sequence length="502" mass="58014">METFKTRFVEYTSYFFILLFCYASMSKMMDFENFQVQIGQSPLLSAFAEFISYAVIIIELIIVLLLMLQRSRIAGLYASTALMSAFTMYIFLILNYSDFIPCSCGGILEKLGWSEHLIFNIVCIILGVLAILVYNKKNKYPLQRTGVVIACTNIVSCVLIVFLFFSSEYIVKKYNNFTRRFLIHPVIENGVFDLKVNSFYFAGLDENTIYLGNHTAPLLLSSIDQELNFLKQRKISLINKNYPFRNLQIQTFSKKFYLYDGTVPVIYRGELNDLRGQLISLNDAFFTQLVPLDTARFALRTQSRADQNYTLALLDLHQSPKVIIHKDILQKQIDGVFDSDGNLLRIINNNQDLVYSYSYRNQFMVMNHEMKLLNRFKTIDTVSTAQIKITKLSDGRRKMSAPPVKINKGSTANQNLLFIHSTSMAKNESAKAWDEVSVVDIYFLDRQEYAGSFYIKNRKGEKLSRMIANDQYLFVLMGTELIRYRFTKPIKQLYRSGKAENL</sequence>
<accession>A0A117KBR5</accession>
<dbReference type="Pfam" id="PF07291">
    <property type="entry name" value="MauE"/>
    <property type="match status" value="1"/>
</dbReference>
<gene>
    <name evidence="7" type="ORF">AR686_06585</name>
</gene>
<comment type="caution">
    <text evidence="7">The sequence shown here is derived from an EMBL/GenBank/DDBJ whole genome shotgun (WGS) entry which is preliminary data.</text>
</comment>
<keyword evidence="2 5" id="KW-0812">Transmembrane</keyword>
<proteinExistence type="predicted"/>
<evidence type="ECO:0000256" key="3">
    <source>
        <dbReference type="ARBA" id="ARBA00022989"/>
    </source>
</evidence>
<evidence type="ECO:0000256" key="5">
    <source>
        <dbReference type="SAM" id="Phobius"/>
    </source>
</evidence>